<organism evidence="12">
    <name type="scientific">Hydatigena taeniaeformis</name>
    <name type="common">Feline tapeworm</name>
    <name type="synonym">Taenia taeniaeformis</name>
    <dbReference type="NCBI Taxonomy" id="6205"/>
    <lineage>
        <taxon>Eukaryota</taxon>
        <taxon>Metazoa</taxon>
        <taxon>Spiralia</taxon>
        <taxon>Lophotrochozoa</taxon>
        <taxon>Platyhelminthes</taxon>
        <taxon>Cestoda</taxon>
        <taxon>Eucestoda</taxon>
        <taxon>Cyclophyllidea</taxon>
        <taxon>Taeniidae</taxon>
        <taxon>Hydatigera</taxon>
    </lineage>
</organism>
<dbReference type="WBParaSite" id="TTAC_0001018401-mRNA-1">
    <property type="protein sequence ID" value="TTAC_0001018401-mRNA-1"/>
    <property type="gene ID" value="TTAC_0001018401"/>
</dbReference>
<feature type="disulfide bond" evidence="8">
    <location>
        <begin position="373"/>
        <end position="382"/>
    </location>
</feature>
<feature type="domain" description="EGF-like" evidence="9">
    <location>
        <begin position="463"/>
        <end position="501"/>
    </location>
</feature>
<keyword evidence="11" id="KW-1185">Reference proteome</keyword>
<dbReference type="GO" id="GO:0007411">
    <property type="term" value="P:axon guidance"/>
    <property type="evidence" value="ECO:0007669"/>
    <property type="project" value="TreeGrafter"/>
</dbReference>
<sequence length="590" mass="65166">MDICLMAYAWTDDYATDHPASCHHSDVAASWVALCCQTDAVALHHQSIPQQDLDTAHDCPTACTCSHLANRVQRSTDDVITFTALRHGVAEIVEPSLKVTCTNADLTSVPASIPDDTKELYLDHNSIEEVTHENFAHLRKLEVLSFDDNPFNCGPHMSWLSNWLRRNQAIVMASPSLPACDSPAHLKGSPLVSLAEEDFYTSDETSSKAPDDKDFCSTEDIEVESHCPDSCMCKNQRVDCSGKALREIPKGLPPETRDLFLEHNEIRSIDSERLRRLKSLETLAIGQNPLHCDCNLRWLHAFFRLKYLDNGVSICASPEHMKFKSIFHSNLKDFSCSVEAPDIIAKCNPCVTNPCLNGGRCEAISGVEFKCTCEMPFYGDRCEKKVDACFEKPCKNGGTCEVTDDLGHYRCECAAGFTGLDCEENVDDCKNVECENGGVCVDGVNSYTCECASGFRGKHCEHKIRYCVDENPCQNDGVCVSEKPTGFKCICPEGWGGNDCSKNLDDCEYNKCQNGGVCIDQVGDYACDCPYGFTGEYCEAPMSSQTIDVKTSGSFGCVYNRCLNGATCQPDMSPMGYRCQCPPDIIHKIL</sequence>
<dbReference type="InterPro" id="IPR018097">
    <property type="entry name" value="EGF_Ca-bd_CS"/>
</dbReference>
<dbReference type="FunFam" id="2.10.25.10:FF:000063">
    <property type="entry name" value="Slit guidance ligand 2"/>
    <property type="match status" value="1"/>
</dbReference>
<feature type="domain" description="EGF-like" evidence="9">
    <location>
        <begin position="503"/>
        <end position="539"/>
    </location>
</feature>
<proteinExistence type="predicted"/>
<keyword evidence="7" id="KW-0325">Glycoprotein</keyword>
<evidence type="ECO:0000256" key="3">
    <source>
        <dbReference type="ARBA" id="ARBA00022614"/>
    </source>
</evidence>
<evidence type="ECO:0000313" key="10">
    <source>
        <dbReference type="EMBL" id="VDM35149.1"/>
    </source>
</evidence>
<dbReference type="InterPro" id="IPR001881">
    <property type="entry name" value="EGF-like_Ca-bd_dom"/>
</dbReference>
<dbReference type="Proteomes" id="UP000274429">
    <property type="component" value="Unassembled WGS sequence"/>
</dbReference>
<dbReference type="SMART" id="SM00082">
    <property type="entry name" value="LRRCT"/>
    <property type="match status" value="2"/>
</dbReference>
<reference evidence="12" key="1">
    <citation type="submission" date="2017-02" db="UniProtKB">
        <authorList>
            <consortium name="WormBaseParasite"/>
        </authorList>
    </citation>
    <scope>IDENTIFICATION</scope>
</reference>
<dbReference type="InterPro" id="IPR032675">
    <property type="entry name" value="LRR_dom_sf"/>
</dbReference>
<dbReference type="InterPro" id="IPR000483">
    <property type="entry name" value="Cys-rich_flank_reg_C"/>
</dbReference>
<evidence type="ECO:0000256" key="2">
    <source>
        <dbReference type="ARBA" id="ARBA00022536"/>
    </source>
</evidence>
<dbReference type="PROSITE" id="PS01186">
    <property type="entry name" value="EGF_2"/>
    <property type="match status" value="5"/>
</dbReference>
<keyword evidence="6 8" id="KW-1015">Disulfide bond</keyword>
<evidence type="ECO:0000313" key="11">
    <source>
        <dbReference type="Proteomes" id="UP000274429"/>
    </source>
</evidence>
<feature type="disulfide bond" evidence="8">
    <location>
        <begin position="529"/>
        <end position="538"/>
    </location>
</feature>
<feature type="disulfide bond" evidence="8">
    <location>
        <begin position="394"/>
        <end position="411"/>
    </location>
</feature>
<dbReference type="GO" id="GO:0005509">
    <property type="term" value="F:calcium ion binding"/>
    <property type="evidence" value="ECO:0007669"/>
    <property type="project" value="InterPro"/>
</dbReference>
<accession>A0A0R3X9F9</accession>
<keyword evidence="2 8" id="KW-0245">EGF-like domain</keyword>
<evidence type="ECO:0000256" key="4">
    <source>
        <dbReference type="ARBA" id="ARBA00022729"/>
    </source>
</evidence>
<evidence type="ECO:0000259" key="9">
    <source>
        <dbReference type="PROSITE" id="PS50026"/>
    </source>
</evidence>
<keyword evidence="4" id="KW-0732">Signal</keyword>
<dbReference type="Pfam" id="PF01463">
    <property type="entry name" value="LRRCT"/>
    <property type="match status" value="2"/>
</dbReference>
<dbReference type="SMART" id="SM00013">
    <property type="entry name" value="LRRNT"/>
    <property type="match status" value="2"/>
</dbReference>
<gene>
    <name evidence="10" type="ORF">TTAC_LOCUS10169</name>
</gene>
<evidence type="ECO:0000256" key="1">
    <source>
        <dbReference type="ARBA" id="ARBA00022473"/>
    </source>
</evidence>
<protein>
    <submittedName>
        <fullName evidence="12">EGF-like domain-containing protein</fullName>
    </submittedName>
</protein>
<dbReference type="Pfam" id="PF00008">
    <property type="entry name" value="EGF"/>
    <property type="match status" value="5"/>
</dbReference>
<reference evidence="10 11" key="2">
    <citation type="submission" date="2018-11" db="EMBL/GenBank/DDBJ databases">
        <authorList>
            <consortium name="Pathogen Informatics"/>
        </authorList>
    </citation>
    <scope>NUCLEOTIDE SEQUENCE [LARGE SCALE GENOMIC DNA]</scope>
</reference>
<dbReference type="PROSITE" id="PS00022">
    <property type="entry name" value="EGF_1"/>
    <property type="match status" value="5"/>
</dbReference>
<dbReference type="FunFam" id="2.10.25.10:FF:000080">
    <property type="entry name" value="Neurogenic locus notch 1"/>
    <property type="match status" value="1"/>
</dbReference>
<feature type="disulfide bond" evidence="8">
    <location>
        <begin position="491"/>
        <end position="500"/>
    </location>
</feature>
<dbReference type="GO" id="GO:0048495">
    <property type="term" value="F:Roundabout binding"/>
    <property type="evidence" value="ECO:0007669"/>
    <property type="project" value="TreeGrafter"/>
</dbReference>
<dbReference type="CDD" id="cd00054">
    <property type="entry name" value="EGF_CA"/>
    <property type="match status" value="4"/>
</dbReference>
<evidence type="ECO:0000256" key="6">
    <source>
        <dbReference type="ARBA" id="ARBA00023157"/>
    </source>
</evidence>
<dbReference type="FunFam" id="2.10.25.10:FF:000472">
    <property type="entry name" value="Uncharacterized protein, isoform A"/>
    <property type="match status" value="1"/>
</dbReference>
<dbReference type="OrthoDB" id="283575at2759"/>
<feature type="disulfide bond" evidence="8">
    <location>
        <begin position="451"/>
        <end position="460"/>
    </location>
</feature>
<dbReference type="InterPro" id="IPR051355">
    <property type="entry name" value="Notch/Slit_guidance"/>
</dbReference>
<evidence type="ECO:0000313" key="12">
    <source>
        <dbReference type="WBParaSite" id="TTAC_0001018401-mRNA-1"/>
    </source>
</evidence>
<evidence type="ECO:0000256" key="8">
    <source>
        <dbReference type="PROSITE-ProRule" id="PRU00076"/>
    </source>
</evidence>
<dbReference type="SUPFAM" id="SSF52058">
    <property type="entry name" value="L domain-like"/>
    <property type="match status" value="2"/>
</dbReference>
<keyword evidence="3" id="KW-0433">Leucine-rich repeat</keyword>
<dbReference type="PROSITE" id="PS00010">
    <property type="entry name" value="ASX_HYDROXYL"/>
    <property type="match status" value="2"/>
</dbReference>
<keyword evidence="1" id="KW-0217">Developmental protein</keyword>
<dbReference type="SUPFAM" id="SSF57196">
    <property type="entry name" value="EGF/Laminin"/>
    <property type="match status" value="5"/>
</dbReference>
<dbReference type="SMART" id="SM00181">
    <property type="entry name" value="EGF"/>
    <property type="match status" value="6"/>
</dbReference>
<dbReference type="PROSITE" id="PS01187">
    <property type="entry name" value="EGF_CA"/>
    <property type="match status" value="2"/>
</dbReference>
<feature type="domain" description="EGF-like" evidence="9">
    <location>
        <begin position="385"/>
        <end position="423"/>
    </location>
</feature>
<evidence type="ECO:0000256" key="5">
    <source>
        <dbReference type="ARBA" id="ARBA00022737"/>
    </source>
</evidence>
<dbReference type="Gene3D" id="2.10.25.10">
    <property type="entry name" value="Laminin"/>
    <property type="match status" value="6"/>
</dbReference>
<dbReference type="InterPro" id="IPR000152">
    <property type="entry name" value="EGF-type_Asp/Asn_hydroxyl_site"/>
</dbReference>
<dbReference type="EMBL" id="UYWX01021385">
    <property type="protein sequence ID" value="VDM35149.1"/>
    <property type="molecule type" value="Genomic_DNA"/>
</dbReference>
<dbReference type="FunFam" id="2.10.25.10:FF:000255">
    <property type="entry name" value="Sushi, nidogen and EGF-like domains 1"/>
    <property type="match status" value="1"/>
</dbReference>
<dbReference type="InterPro" id="IPR000372">
    <property type="entry name" value="LRRNT"/>
</dbReference>
<feature type="domain" description="EGF-like" evidence="9">
    <location>
        <begin position="348"/>
        <end position="383"/>
    </location>
</feature>
<dbReference type="PANTHER" id="PTHR45836">
    <property type="entry name" value="SLIT HOMOLOG"/>
    <property type="match status" value="1"/>
</dbReference>
<keyword evidence="5" id="KW-0677">Repeat</keyword>
<dbReference type="AlphaFoldDB" id="A0A0R3X9F9"/>
<feature type="disulfide bond" evidence="8">
    <location>
        <begin position="413"/>
        <end position="422"/>
    </location>
</feature>
<dbReference type="Gene3D" id="3.80.10.10">
    <property type="entry name" value="Ribonuclease Inhibitor"/>
    <property type="match status" value="2"/>
</dbReference>
<comment type="caution">
    <text evidence="8">Lacks conserved residue(s) required for the propagation of feature annotation.</text>
</comment>
<feature type="domain" description="EGF-like" evidence="9">
    <location>
        <begin position="425"/>
        <end position="461"/>
    </location>
</feature>
<dbReference type="PRINTS" id="PR00010">
    <property type="entry name" value="EGFBLOOD"/>
</dbReference>
<evidence type="ECO:0000256" key="7">
    <source>
        <dbReference type="ARBA" id="ARBA00023180"/>
    </source>
</evidence>
<name>A0A0R3X9F9_HYDTA</name>
<dbReference type="PROSITE" id="PS50026">
    <property type="entry name" value="EGF_3"/>
    <property type="match status" value="5"/>
</dbReference>
<dbReference type="InterPro" id="IPR000742">
    <property type="entry name" value="EGF"/>
</dbReference>
<dbReference type="PANTHER" id="PTHR45836:SF4">
    <property type="entry name" value="PROTEIN SLIT"/>
    <property type="match status" value="1"/>
</dbReference>
<dbReference type="SMART" id="SM00179">
    <property type="entry name" value="EGF_CA"/>
    <property type="match status" value="5"/>
</dbReference>
<dbReference type="STRING" id="6205.A0A0R3X9F9"/>
<dbReference type="GO" id="GO:0008201">
    <property type="term" value="F:heparin binding"/>
    <property type="evidence" value="ECO:0007669"/>
    <property type="project" value="TreeGrafter"/>
</dbReference>